<protein>
    <submittedName>
        <fullName evidence="1">DUF134 domain-containing protein</fullName>
    </submittedName>
</protein>
<proteinExistence type="predicted"/>
<dbReference type="Proteomes" id="UP000602647">
    <property type="component" value="Unassembled WGS sequence"/>
</dbReference>
<dbReference type="AlphaFoldDB" id="A0A923NGQ7"/>
<dbReference type="Pfam" id="PF02001">
    <property type="entry name" value="DUF134"/>
    <property type="match status" value="1"/>
</dbReference>
<gene>
    <name evidence="1" type="ORF">H9L42_02485</name>
</gene>
<keyword evidence="2" id="KW-1185">Reference proteome</keyword>
<dbReference type="RefSeq" id="WP_187301852.1">
    <property type="nucleotide sequence ID" value="NZ_JACRYT010000001.1"/>
</dbReference>
<sequence length="73" mass="7605">MQKDMCAGQMGVARTTGQAVYNSARKKLAEALINVRCLIIKGENYEICPRAGECACKQGCGFGCGKGGSDADG</sequence>
<comment type="caution">
    <text evidence="1">The sequence shown here is derived from an EMBL/GenBank/DDBJ whole genome shotgun (WGS) entry which is preliminary data.</text>
</comment>
<evidence type="ECO:0000313" key="2">
    <source>
        <dbReference type="Proteomes" id="UP000602647"/>
    </source>
</evidence>
<evidence type="ECO:0000313" key="1">
    <source>
        <dbReference type="EMBL" id="MBC6678693.1"/>
    </source>
</evidence>
<dbReference type="InterPro" id="IPR002852">
    <property type="entry name" value="UPF0251"/>
</dbReference>
<accession>A0A923NGQ7</accession>
<reference evidence="1" key="1">
    <citation type="submission" date="2020-08" db="EMBL/GenBank/DDBJ databases">
        <title>Genome public.</title>
        <authorList>
            <person name="Liu C."/>
            <person name="Sun Q."/>
        </authorList>
    </citation>
    <scope>NUCLEOTIDE SEQUENCE</scope>
    <source>
        <strain evidence="1">BX12</strain>
    </source>
</reference>
<organism evidence="1 2">
    <name type="scientific">Zhenpiania hominis</name>
    <dbReference type="NCBI Taxonomy" id="2763644"/>
    <lineage>
        <taxon>Bacteria</taxon>
        <taxon>Bacillati</taxon>
        <taxon>Bacillota</taxon>
        <taxon>Clostridia</taxon>
        <taxon>Peptostreptococcales</taxon>
        <taxon>Anaerovoracaceae</taxon>
        <taxon>Zhenpiania</taxon>
    </lineage>
</organism>
<name>A0A923NGQ7_9FIRM</name>
<dbReference type="EMBL" id="JACRYT010000001">
    <property type="protein sequence ID" value="MBC6678693.1"/>
    <property type="molecule type" value="Genomic_DNA"/>
</dbReference>